<feature type="region of interest" description="Disordered" evidence="1">
    <location>
        <begin position="489"/>
        <end position="532"/>
    </location>
</feature>
<sequence length="532" mass="60400">MPASRKYRRTDDMLASPLYAHPQYMAWKATWQEQRDAVLGEDAIKERAQTYLPKMSAADAEDYKEFLSRAVFVNMSARTKNGLVGAIFRRAPDIVGIPDKFKDDLEHKFTDDGNDPAFAAKLIVDEIMETGRVGALVDRGNKPTDVPYVSIYRTENIVDWDYEKIEGRWTLTRVVLREGRQERSGEYSFFQHAILTSYRVLVLEAQNDGTHTHVYRQHLYFKQGADASLEGAPDEVRTPINRGRTFDRIPFEFFGPFSGTAEIEKPPIRDIVTLNLAHYRDYAQLQHGRYHTALPIYYAPTAGQNKEYVIGPNVVWQIGPEDEKPGILEFHGTGLKSLEQSLVEKENQIAALGGRLISQAQAQASLSDNELRMKEANEASLLLNVVRVVDRSVTRLLRLWVQWHEGAARPRTDIRIALSKDFLLNHSGAREFRAIHSMYMDGILPIEVVYDYLVKSDVVPEEMTLEEFKSLLDNPNSFINQPDFEARKEGFADANARQKAKEDEAARASAEKLAKEQATQSPPGDQPPPQDE</sequence>
<dbReference type="EMBL" id="SRIO01000019">
    <property type="protein sequence ID" value="TFZ81608.1"/>
    <property type="molecule type" value="Genomic_DNA"/>
</dbReference>
<evidence type="ECO:0000259" key="2">
    <source>
        <dbReference type="Pfam" id="PF13264"/>
    </source>
</evidence>
<organism evidence="3 4">
    <name type="scientific">Candidatus Macondimonas diazotrophica</name>
    <dbReference type="NCBI Taxonomy" id="2305248"/>
    <lineage>
        <taxon>Bacteria</taxon>
        <taxon>Pseudomonadati</taxon>
        <taxon>Pseudomonadota</taxon>
        <taxon>Gammaproteobacteria</taxon>
        <taxon>Chromatiales</taxon>
        <taxon>Ectothiorhodospiraceae</taxon>
        <taxon>Candidatus Macondimonas</taxon>
    </lineage>
</organism>
<feature type="domain" description="DUF4055" evidence="2">
    <location>
        <begin position="267"/>
        <end position="403"/>
    </location>
</feature>
<gene>
    <name evidence="3" type="ORF">E4680_11950</name>
</gene>
<protein>
    <submittedName>
        <fullName evidence="3">DUF4055 domain-containing protein</fullName>
    </submittedName>
</protein>
<dbReference type="RefSeq" id="WP_135282652.1">
    <property type="nucleotide sequence ID" value="NZ_SRIO01000019.1"/>
</dbReference>
<dbReference type="Pfam" id="PF13264">
    <property type="entry name" value="DUF4055"/>
    <property type="match status" value="1"/>
</dbReference>
<evidence type="ECO:0000313" key="4">
    <source>
        <dbReference type="Proteomes" id="UP000297890"/>
    </source>
</evidence>
<proteinExistence type="predicted"/>
<feature type="compositionally biased region" description="Basic and acidic residues" evidence="1">
    <location>
        <begin position="499"/>
        <end position="515"/>
    </location>
</feature>
<comment type="caution">
    <text evidence="3">The sequence shown here is derived from an EMBL/GenBank/DDBJ whole genome shotgun (WGS) entry which is preliminary data.</text>
</comment>
<dbReference type="OrthoDB" id="6668483at2"/>
<dbReference type="Proteomes" id="UP000297890">
    <property type="component" value="Unassembled WGS sequence"/>
</dbReference>
<name>A0A4Z0F608_9GAMM</name>
<keyword evidence="4" id="KW-1185">Reference proteome</keyword>
<accession>A0A4Z0F608</accession>
<reference evidence="3 4" key="1">
    <citation type="journal article" date="2019" name="ISME J.">
        <title>Candidatus Macondimonas diazotrophica, a novel gammaproteobacterial genus dominating crude-oil-contaminated coastal sediments.</title>
        <authorList>
            <person name="Karthikeyan S."/>
            <person name="Konstantinidis K."/>
        </authorList>
    </citation>
    <scope>NUCLEOTIDE SEQUENCE [LARGE SCALE GENOMIC DNA]</scope>
    <source>
        <strain evidence="3 4">KTK01</strain>
    </source>
</reference>
<evidence type="ECO:0000313" key="3">
    <source>
        <dbReference type="EMBL" id="TFZ81608.1"/>
    </source>
</evidence>
<dbReference type="AlphaFoldDB" id="A0A4Z0F608"/>
<evidence type="ECO:0000256" key="1">
    <source>
        <dbReference type="SAM" id="MobiDB-lite"/>
    </source>
</evidence>
<dbReference type="InterPro" id="IPR025129">
    <property type="entry name" value="DUF4055"/>
</dbReference>